<keyword evidence="5 8" id="KW-1133">Transmembrane helix</keyword>
<evidence type="ECO:0000256" key="2">
    <source>
        <dbReference type="ARBA" id="ARBA00022448"/>
    </source>
</evidence>
<dbReference type="Proteomes" id="UP000298460">
    <property type="component" value="Unassembled WGS sequence"/>
</dbReference>
<feature type="transmembrane region" description="Helical" evidence="8">
    <location>
        <begin position="69"/>
        <end position="93"/>
    </location>
</feature>
<evidence type="ECO:0000313" key="10">
    <source>
        <dbReference type="EMBL" id="TGE38092.1"/>
    </source>
</evidence>
<evidence type="ECO:0000313" key="11">
    <source>
        <dbReference type="Proteomes" id="UP000298460"/>
    </source>
</evidence>
<dbReference type="PANTHER" id="PTHR43386:SF1">
    <property type="entry name" value="D,D-DIPEPTIDE TRANSPORT SYSTEM PERMEASE PROTEIN DDPC-RELATED"/>
    <property type="match status" value="1"/>
</dbReference>
<keyword evidence="2 8" id="KW-0813">Transport</keyword>
<dbReference type="PANTHER" id="PTHR43386">
    <property type="entry name" value="OLIGOPEPTIDE TRANSPORT SYSTEM PERMEASE PROTEIN APPC"/>
    <property type="match status" value="1"/>
</dbReference>
<keyword evidence="3" id="KW-1003">Cell membrane</keyword>
<dbReference type="Pfam" id="PF12911">
    <property type="entry name" value="OppC_N"/>
    <property type="match status" value="1"/>
</dbReference>
<feature type="transmembrane region" description="Helical" evidence="8">
    <location>
        <begin position="7"/>
        <end position="26"/>
    </location>
</feature>
<evidence type="ECO:0000256" key="7">
    <source>
        <dbReference type="ARBA" id="ARBA00024202"/>
    </source>
</evidence>
<comment type="subcellular location">
    <subcellularLocation>
        <location evidence="1 8">Cell membrane</location>
        <topology evidence="1 8">Multi-pass membrane protein</topology>
    </subcellularLocation>
</comment>
<organism evidence="10 11">
    <name type="scientific">Desulfosporosinus fructosivorans</name>
    <dbReference type="NCBI Taxonomy" id="2018669"/>
    <lineage>
        <taxon>Bacteria</taxon>
        <taxon>Bacillati</taxon>
        <taxon>Bacillota</taxon>
        <taxon>Clostridia</taxon>
        <taxon>Eubacteriales</taxon>
        <taxon>Desulfitobacteriaceae</taxon>
        <taxon>Desulfosporosinus</taxon>
    </lineage>
</organism>
<protein>
    <submittedName>
        <fullName evidence="10">ABC transporter permease subunit</fullName>
    </submittedName>
</protein>
<keyword evidence="6 8" id="KW-0472">Membrane</keyword>
<feature type="transmembrane region" description="Helical" evidence="8">
    <location>
        <begin position="186"/>
        <end position="208"/>
    </location>
</feature>
<dbReference type="GO" id="GO:0055085">
    <property type="term" value="P:transmembrane transport"/>
    <property type="evidence" value="ECO:0007669"/>
    <property type="project" value="InterPro"/>
</dbReference>
<dbReference type="CDD" id="cd06261">
    <property type="entry name" value="TM_PBP2"/>
    <property type="match status" value="1"/>
</dbReference>
<dbReference type="PROSITE" id="PS50928">
    <property type="entry name" value="ABC_TM1"/>
    <property type="match status" value="1"/>
</dbReference>
<evidence type="ECO:0000259" key="9">
    <source>
        <dbReference type="PROSITE" id="PS50928"/>
    </source>
</evidence>
<keyword evidence="4 8" id="KW-0812">Transmembrane</keyword>
<comment type="caution">
    <text evidence="10">The sequence shown here is derived from an EMBL/GenBank/DDBJ whole genome shotgun (WGS) entry which is preliminary data.</text>
</comment>
<evidence type="ECO:0000256" key="4">
    <source>
        <dbReference type="ARBA" id="ARBA00022692"/>
    </source>
</evidence>
<evidence type="ECO:0000256" key="8">
    <source>
        <dbReference type="RuleBase" id="RU363032"/>
    </source>
</evidence>
<dbReference type="InterPro" id="IPR050366">
    <property type="entry name" value="BP-dependent_transpt_permease"/>
</dbReference>
<dbReference type="OrthoDB" id="9797852at2"/>
<evidence type="ECO:0000256" key="3">
    <source>
        <dbReference type="ARBA" id="ARBA00022475"/>
    </source>
</evidence>
<name>A0A4Z0R4X1_9FIRM</name>
<dbReference type="RefSeq" id="WP_135546073.1">
    <property type="nucleotide sequence ID" value="NZ_SPQQ01000003.1"/>
</dbReference>
<proteinExistence type="inferred from homology"/>
<feature type="transmembrane region" description="Helical" evidence="8">
    <location>
        <begin position="228"/>
        <end position="250"/>
    </location>
</feature>
<dbReference type="NCBIfam" id="NF045474">
    <property type="entry name" value="Opp2C"/>
    <property type="match status" value="1"/>
</dbReference>
<accession>A0A4Z0R4X1</accession>
<reference evidence="10 11" key="1">
    <citation type="submission" date="2019-03" db="EMBL/GenBank/DDBJ databases">
        <title>Draft Genome Sequence of Desulfosporosinus fructosivorans Strain 63.6F, Isolated from Marine Sediment in the Baltic Sea.</title>
        <authorList>
            <person name="Hausmann B."/>
            <person name="Vandieken V."/>
            <person name="Pjevac P."/>
            <person name="Schreck K."/>
            <person name="Herbold C.W."/>
            <person name="Loy A."/>
        </authorList>
    </citation>
    <scope>NUCLEOTIDE SEQUENCE [LARGE SCALE GENOMIC DNA]</scope>
    <source>
        <strain evidence="10 11">63.6F</strain>
    </source>
</reference>
<dbReference type="InterPro" id="IPR000515">
    <property type="entry name" value="MetI-like"/>
</dbReference>
<evidence type="ECO:0000256" key="5">
    <source>
        <dbReference type="ARBA" id="ARBA00022989"/>
    </source>
</evidence>
<dbReference type="GO" id="GO:0005886">
    <property type="term" value="C:plasma membrane"/>
    <property type="evidence" value="ECO:0007669"/>
    <property type="project" value="UniProtKB-SubCell"/>
</dbReference>
<dbReference type="InterPro" id="IPR053385">
    <property type="entry name" value="ABC_transport_permease"/>
</dbReference>
<gene>
    <name evidence="10" type="ORF">E4K67_08885</name>
</gene>
<feature type="domain" description="ABC transmembrane type-1" evidence="9">
    <location>
        <begin position="65"/>
        <end position="254"/>
    </location>
</feature>
<dbReference type="AlphaFoldDB" id="A0A4Z0R4X1"/>
<dbReference type="Pfam" id="PF00528">
    <property type="entry name" value="BPD_transp_1"/>
    <property type="match status" value="1"/>
</dbReference>
<feature type="transmembrane region" description="Helical" evidence="8">
    <location>
        <begin position="114"/>
        <end position="138"/>
    </location>
</feature>
<evidence type="ECO:0000256" key="1">
    <source>
        <dbReference type="ARBA" id="ARBA00004651"/>
    </source>
</evidence>
<comment type="similarity">
    <text evidence="7">Belongs to the binding-protein-dependent transport system permease family. OppBC subfamily.</text>
</comment>
<dbReference type="SUPFAM" id="SSF161098">
    <property type="entry name" value="MetI-like"/>
    <property type="match status" value="1"/>
</dbReference>
<evidence type="ECO:0000256" key="6">
    <source>
        <dbReference type="ARBA" id="ARBA00023136"/>
    </source>
</evidence>
<dbReference type="InterPro" id="IPR025966">
    <property type="entry name" value="OppC_N"/>
</dbReference>
<sequence>MMRNLSWGLWLTVIILLIILFGPWLAPMDPNLVDLSNRLQPPNSENWLGTDQLGRDQLSRILTGGQTTVGISLLALALAILIGVPIGLFAGYLGGRVDWVLMRLVDGFMAFPEYIVAIVISGLLGAGFFNLLFAILIVKWVGYARLVRSVAFQEKSKDYLLVAKISGAGSFSTLRRHLIPHVLGPVLALATLDVGKVILLVASLSYIGLGVQPPTSEWGSMLNEGRAFFSRSSYLMIVPGVAIFLVVFVMNSLGNQLVEKFGSDRQKEDHHGIVESP</sequence>
<dbReference type="InterPro" id="IPR035906">
    <property type="entry name" value="MetI-like_sf"/>
</dbReference>
<dbReference type="Gene3D" id="1.10.3720.10">
    <property type="entry name" value="MetI-like"/>
    <property type="match status" value="1"/>
</dbReference>
<keyword evidence="11" id="KW-1185">Reference proteome</keyword>
<dbReference type="EMBL" id="SPQQ01000003">
    <property type="protein sequence ID" value="TGE38092.1"/>
    <property type="molecule type" value="Genomic_DNA"/>
</dbReference>